<keyword evidence="1" id="KW-1133">Transmembrane helix</keyword>
<keyword evidence="1" id="KW-0812">Transmembrane</keyword>
<sequence length="98" mass="10728">MWRFWYALGVALAGFGLLIGTLAVYGYTQLVAEQARVERLLSEAEGEAELRMRQVQVGGIEDDRSNNILVAVGSLVPITGGVALVALSRRRLRERRAG</sequence>
<proteinExistence type="predicted"/>
<feature type="transmembrane region" description="Helical" evidence="1">
    <location>
        <begin position="68"/>
        <end position="87"/>
    </location>
</feature>
<evidence type="ECO:0000256" key="1">
    <source>
        <dbReference type="SAM" id="Phobius"/>
    </source>
</evidence>
<dbReference type="EMBL" id="BONJ01000039">
    <property type="protein sequence ID" value="GIG18254.1"/>
    <property type="molecule type" value="Genomic_DNA"/>
</dbReference>
<evidence type="ECO:0000313" key="3">
    <source>
        <dbReference type="Proteomes" id="UP000660339"/>
    </source>
</evidence>
<dbReference type="RefSeq" id="WP_166381046.1">
    <property type="nucleotide sequence ID" value="NZ_BAAATT010000019.1"/>
</dbReference>
<name>A0A8J3LG76_9ACTN</name>
<dbReference type="AlphaFoldDB" id="A0A8J3LG76"/>
<keyword evidence="3" id="KW-1185">Reference proteome</keyword>
<protein>
    <submittedName>
        <fullName evidence="2">Uncharacterized protein</fullName>
    </submittedName>
</protein>
<comment type="caution">
    <text evidence="2">The sequence shown here is derived from an EMBL/GenBank/DDBJ whole genome shotgun (WGS) entry which is preliminary data.</text>
</comment>
<evidence type="ECO:0000313" key="2">
    <source>
        <dbReference type="EMBL" id="GIG18254.1"/>
    </source>
</evidence>
<gene>
    <name evidence="2" type="ORF">Cme02nite_65860</name>
</gene>
<accession>A0A8J3LG76</accession>
<dbReference type="Proteomes" id="UP000660339">
    <property type="component" value="Unassembled WGS sequence"/>
</dbReference>
<keyword evidence="1" id="KW-0472">Membrane</keyword>
<reference evidence="2" key="1">
    <citation type="submission" date="2021-01" db="EMBL/GenBank/DDBJ databases">
        <title>Whole genome shotgun sequence of Catellatospora methionotrophica NBRC 14553.</title>
        <authorList>
            <person name="Komaki H."/>
            <person name="Tamura T."/>
        </authorList>
    </citation>
    <scope>NUCLEOTIDE SEQUENCE</scope>
    <source>
        <strain evidence="2">NBRC 14553</strain>
    </source>
</reference>
<organism evidence="2 3">
    <name type="scientific">Catellatospora methionotrophica</name>
    <dbReference type="NCBI Taxonomy" id="121620"/>
    <lineage>
        <taxon>Bacteria</taxon>
        <taxon>Bacillati</taxon>
        <taxon>Actinomycetota</taxon>
        <taxon>Actinomycetes</taxon>
        <taxon>Micromonosporales</taxon>
        <taxon>Micromonosporaceae</taxon>
        <taxon>Catellatospora</taxon>
    </lineage>
</organism>